<feature type="transmembrane region" description="Helical" evidence="8">
    <location>
        <begin position="12"/>
        <end position="31"/>
    </location>
</feature>
<evidence type="ECO:0000256" key="8">
    <source>
        <dbReference type="RuleBase" id="RU363032"/>
    </source>
</evidence>
<dbReference type="InterPro" id="IPR000515">
    <property type="entry name" value="MetI-like"/>
</dbReference>
<evidence type="ECO:0000256" key="6">
    <source>
        <dbReference type="ARBA" id="ARBA00022989"/>
    </source>
</evidence>
<keyword evidence="4" id="KW-1003">Cell membrane</keyword>
<keyword evidence="5 8" id="KW-0812">Transmembrane</keyword>
<comment type="similarity">
    <text evidence="8">Belongs to the binding-protein-dependent transport system permease family.</text>
</comment>
<keyword evidence="6 8" id="KW-1133">Transmembrane helix</keyword>
<dbReference type="SUPFAM" id="SSF161098">
    <property type="entry name" value="MetI-like"/>
    <property type="match status" value="1"/>
</dbReference>
<name>A0A975IDC6_9SPIR</name>
<dbReference type="Proteomes" id="UP000671995">
    <property type="component" value="Chromosome"/>
</dbReference>
<keyword evidence="7 8" id="KW-0472">Membrane</keyword>
<evidence type="ECO:0000256" key="1">
    <source>
        <dbReference type="ARBA" id="ARBA00004651"/>
    </source>
</evidence>
<reference evidence="10" key="1">
    <citation type="submission" date="2020-05" db="EMBL/GenBank/DDBJ databases">
        <authorList>
            <person name="Zeng H."/>
            <person name="Chan Y.K."/>
            <person name="Watt R.M."/>
        </authorList>
    </citation>
    <scope>NUCLEOTIDE SEQUENCE</scope>
    <source>
        <strain evidence="10">ATCC 700773</strain>
    </source>
</reference>
<dbReference type="PANTHER" id="PTHR43744">
    <property type="entry name" value="ABC TRANSPORTER PERMEASE PROTEIN MG189-RELATED-RELATED"/>
    <property type="match status" value="1"/>
</dbReference>
<evidence type="ECO:0000256" key="5">
    <source>
        <dbReference type="ARBA" id="ARBA00022692"/>
    </source>
</evidence>
<accession>A0A975IDC6</accession>
<dbReference type="GO" id="GO:0055085">
    <property type="term" value="P:transmembrane transport"/>
    <property type="evidence" value="ECO:0007669"/>
    <property type="project" value="InterPro"/>
</dbReference>
<feature type="domain" description="ABC transmembrane type-1" evidence="9">
    <location>
        <begin position="71"/>
        <end position="260"/>
    </location>
</feature>
<sequence length="275" mass="30974">MKSVFRLERLVVLALKTFMILIILCPLLYAMNVSFMTTPEIFKRPPTLIPSSFLLTSYRQALKTAPLFRYLFNSFVMASSVMIGQIILASMAAFSFSHFKFKTKQIIFMAFLATMMIPAESLVISNYLTIGDMRLYDTYLAMILPNLASAMSIFFMRQAFMQIPTALYEAARIEGCSNFRYLFTMLLPMSKGSIGAICIYTFIKAWNAYLWPLLVTNKTNMRTVQIGVGMLYDREAASYNMIMAGIVIVLIPSIIVFIVGQRQILSGSLSGAIKG</sequence>
<dbReference type="Gene3D" id="1.10.3720.10">
    <property type="entry name" value="MetI-like"/>
    <property type="match status" value="1"/>
</dbReference>
<keyword evidence="3 8" id="KW-0813">Transport</keyword>
<dbReference type="CDD" id="cd06261">
    <property type="entry name" value="TM_PBP2"/>
    <property type="match status" value="1"/>
</dbReference>
<dbReference type="PANTHER" id="PTHR43744:SF8">
    <property type="entry name" value="SN-GLYCEROL-3-PHOSPHATE TRANSPORT SYSTEM PERMEASE PROTEIN UGPE"/>
    <property type="match status" value="1"/>
</dbReference>
<proteinExistence type="inferred from homology"/>
<feature type="transmembrane region" description="Helical" evidence="8">
    <location>
        <begin position="239"/>
        <end position="260"/>
    </location>
</feature>
<evidence type="ECO:0000256" key="7">
    <source>
        <dbReference type="ARBA" id="ARBA00023136"/>
    </source>
</evidence>
<dbReference type="AlphaFoldDB" id="A0A975IDC6"/>
<dbReference type="Pfam" id="PF00528">
    <property type="entry name" value="BPD_transp_1"/>
    <property type="match status" value="1"/>
</dbReference>
<evidence type="ECO:0000313" key="10">
    <source>
        <dbReference type="EMBL" id="QTQ12014.1"/>
    </source>
</evidence>
<evidence type="ECO:0000256" key="2">
    <source>
        <dbReference type="ARBA" id="ARBA00020515"/>
    </source>
</evidence>
<dbReference type="GO" id="GO:0005886">
    <property type="term" value="C:plasma membrane"/>
    <property type="evidence" value="ECO:0007669"/>
    <property type="project" value="UniProtKB-SubCell"/>
</dbReference>
<dbReference type="InterPro" id="IPR035906">
    <property type="entry name" value="MetI-like_sf"/>
</dbReference>
<feature type="transmembrane region" description="Helical" evidence="8">
    <location>
        <begin position="139"/>
        <end position="160"/>
    </location>
</feature>
<organism evidence="10 11">
    <name type="scientific">Treponema parvum</name>
    <dbReference type="NCBI Taxonomy" id="138851"/>
    <lineage>
        <taxon>Bacteria</taxon>
        <taxon>Pseudomonadati</taxon>
        <taxon>Spirochaetota</taxon>
        <taxon>Spirochaetia</taxon>
        <taxon>Spirochaetales</taxon>
        <taxon>Treponemataceae</taxon>
        <taxon>Treponema</taxon>
    </lineage>
</organism>
<comment type="subcellular location">
    <subcellularLocation>
        <location evidence="1 8">Cell membrane</location>
        <topology evidence="1 8">Multi-pass membrane protein</topology>
    </subcellularLocation>
</comment>
<evidence type="ECO:0000259" key="9">
    <source>
        <dbReference type="PROSITE" id="PS50928"/>
    </source>
</evidence>
<dbReference type="PROSITE" id="PS50928">
    <property type="entry name" value="ABC_TM1"/>
    <property type="match status" value="1"/>
</dbReference>
<gene>
    <name evidence="10" type="ORF">HRI96_07300</name>
</gene>
<evidence type="ECO:0000256" key="3">
    <source>
        <dbReference type="ARBA" id="ARBA00022448"/>
    </source>
</evidence>
<reference evidence="10" key="2">
    <citation type="journal article" date="2021" name="Microbiol. Resour. Announc.">
        <title>Complete Genome Sequences of Three Human Oral Treponema parvum Isolates.</title>
        <authorList>
            <person name="Zeng H."/>
            <person name="Watt R.M."/>
        </authorList>
    </citation>
    <scope>NUCLEOTIDE SEQUENCE</scope>
    <source>
        <strain evidence="10">ATCC 700773</strain>
    </source>
</reference>
<protein>
    <recommendedName>
        <fullName evidence="2">sn-glycerol-3-phosphate transport system permease protein UgpE</fullName>
    </recommendedName>
</protein>
<evidence type="ECO:0000313" key="11">
    <source>
        <dbReference type="Proteomes" id="UP000671995"/>
    </source>
</evidence>
<evidence type="ECO:0000256" key="4">
    <source>
        <dbReference type="ARBA" id="ARBA00022475"/>
    </source>
</evidence>
<feature type="transmembrane region" description="Helical" evidence="8">
    <location>
        <begin position="70"/>
        <end position="94"/>
    </location>
</feature>
<dbReference type="EMBL" id="CP054257">
    <property type="protein sequence ID" value="QTQ12014.1"/>
    <property type="molecule type" value="Genomic_DNA"/>
</dbReference>
<feature type="transmembrane region" description="Helical" evidence="8">
    <location>
        <begin position="106"/>
        <end position="127"/>
    </location>
</feature>